<feature type="region of interest" description="Disordered" evidence="1">
    <location>
        <begin position="45"/>
        <end position="85"/>
    </location>
</feature>
<gene>
    <name evidence="2" type="ORF">P4T90_01480</name>
</gene>
<name>A0ABU6MBJ8_9BACI</name>
<sequence length="85" mass="9344">MKTLHVQLQYDEKEEEINAKEKLKNILDGSGFNLVSLSNAGNVVEPSLKNKSQNVHHDEALRRHEQEGVDSDVESSGSGGMVSPN</sequence>
<organism evidence="2 3">
    <name type="scientific">Heyndrickxia acidicola</name>
    <dbReference type="NCBI Taxonomy" id="209389"/>
    <lineage>
        <taxon>Bacteria</taxon>
        <taxon>Bacillati</taxon>
        <taxon>Bacillota</taxon>
        <taxon>Bacilli</taxon>
        <taxon>Bacillales</taxon>
        <taxon>Bacillaceae</taxon>
        <taxon>Heyndrickxia</taxon>
    </lineage>
</organism>
<feature type="compositionally biased region" description="Basic and acidic residues" evidence="1">
    <location>
        <begin position="55"/>
        <end position="67"/>
    </location>
</feature>
<evidence type="ECO:0000313" key="3">
    <source>
        <dbReference type="Proteomes" id="UP001341444"/>
    </source>
</evidence>
<accession>A0ABU6MBJ8</accession>
<protein>
    <submittedName>
        <fullName evidence="2">Uncharacterized protein</fullName>
    </submittedName>
</protein>
<proteinExistence type="predicted"/>
<dbReference type="EMBL" id="JARMAB010000002">
    <property type="protein sequence ID" value="MED1201757.1"/>
    <property type="molecule type" value="Genomic_DNA"/>
</dbReference>
<keyword evidence="3" id="KW-1185">Reference proteome</keyword>
<evidence type="ECO:0000256" key="1">
    <source>
        <dbReference type="SAM" id="MobiDB-lite"/>
    </source>
</evidence>
<dbReference type="RefSeq" id="WP_066263674.1">
    <property type="nucleotide sequence ID" value="NZ_JARMAB010000002.1"/>
</dbReference>
<dbReference type="Proteomes" id="UP001341444">
    <property type="component" value="Unassembled WGS sequence"/>
</dbReference>
<reference evidence="2 3" key="1">
    <citation type="submission" date="2023-03" db="EMBL/GenBank/DDBJ databases">
        <title>Bacillus Genome Sequencing.</title>
        <authorList>
            <person name="Dunlap C."/>
        </authorList>
    </citation>
    <scope>NUCLEOTIDE SEQUENCE [LARGE SCALE GENOMIC DNA]</scope>
    <source>
        <strain evidence="2 3">B-23453</strain>
    </source>
</reference>
<evidence type="ECO:0000313" key="2">
    <source>
        <dbReference type="EMBL" id="MED1201757.1"/>
    </source>
</evidence>
<comment type="caution">
    <text evidence="2">The sequence shown here is derived from an EMBL/GenBank/DDBJ whole genome shotgun (WGS) entry which is preliminary data.</text>
</comment>